<organism evidence="7 8">
    <name type="scientific">Rattus norvegicus</name>
    <name type="common">Rat</name>
    <dbReference type="NCBI Taxonomy" id="10116"/>
    <lineage>
        <taxon>Eukaryota</taxon>
        <taxon>Metazoa</taxon>
        <taxon>Chordata</taxon>
        <taxon>Craniata</taxon>
        <taxon>Vertebrata</taxon>
        <taxon>Euteleostomi</taxon>
        <taxon>Mammalia</taxon>
        <taxon>Eutheria</taxon>
        <taxon>Euarchontoglires</taxon>
        <taxon>Glires</taxon>
        <taxon>Rodentia</taxon>
        <taxon>Myomorpha</taxon>
        <taxon>Muroidea</taxon>
        <taxon>Muridae</taxon>
        <taxon>Murinae</taxon>
        <taxon>Rattus</taxon>
    </lineage>
</organism>
<accession>A6JD00</accession>
<dbReference type="GO" id="GO:0010604">
    <property type="term" value="P:positive regulation of macromolecule metabolic process"/>
    <property type="evidence" value="ECO:0007669"/>
    <property type="project" value="UniProtKB-ARBA"/>
</dbReference>
<evidence type="ECO:0000256" key="1">
    <source>
        <dbReference type="ARBA" id="ARBA00011360"/>
    </source>
</evidence>
<protein>
    <recommendedName>
        <fullName evidence="2">Platelet-derived growth factor receptor-like protein</fullName>
    </recommendedName>
</protein>
<evidence type="ECO:0000259" key="6">
    <source>
        <dbReference type="PROSITE" id="PS50835"/>
    </source>
</evidence>
<keyword evidence="4" id="KW-0393">Immunoglobulin domain</keyword>
<dbReference type="SUPFAM" id="SSF48726">
    <property type="entry name" value="Immunoglobulin"/>
    <property type="match status" value="4"/>
</dbReference>
<gene>
    <name evidence="7 9" type="primary">Kit</name>
    <name evidence="7" type="ORF">rCG_56893</name>
</gene>
<evidence type="ECO:0000256" key="3">
    <source>
        <dbReference type="ARBA" id="ARBA00022729"/>
    </source>
</evidence>
<dbReference type="PANTHER" id="PTHR15360:SF4">
    <property type="entry name" value="PROTEIN KINASE DOMAIN-CONTAINING PROTEIN"/>
    <property type="match status" value="1"/>
</dbReference>
<dbReference type="SMART" id="SM00408">
    <property type="entry name" value="IGc2"/>
    <property type="match status" value="3"/>
</dbReference>
<reference evidence="8" key="1">
    <citation type="submission" date="2005-09" db="EMBL/GenBank/DDBJ databases">
        <authorList>
            <person name="Mural R.J."/>
            <person name="Li P.W."/>
            <person name="Adams M.D."/>
            <person name="Amanatides P.G."/>
            <person name="Baden-Tillson H."/>
            <person name="Barnstead M."/>
            <person name="Chin S.H."/>
            <person name="Dew I."/>
            <person name="Evans C.A."/>
            <person name="Ferriera S."/>
            <person name="Flanigan M."/>
            <person name="Fosler C."/>
            <person name="Glodek A."/>
            <person name="Gu Z."/>
            <person name="Holt R.A."/>
            <person name="Jennings D."/>
            <person name="Kraft C.L."/>
            <person name="Lu F."/>
            <person name="Nguyen T."/>
            <person name="Nusskern D.R."/>
            <person name="Pfannkoch C.M."/>
            <person name="Sitter C."/>
            <person name="Sutton G.G."/>
            <person name="Venter J.C."/>
            <person name="Wang Z."/>
            <person name="Woodage T."/>
            <person name="Zheng X.H."/>
            <person name="Zhong F."/>
        </authorList>
    </citation>
    <scope>NUCLEOTIDE SEQUENCE [LARGE SCALE GENOMIC DNA]</scope>
    <source>
        <strain>BN</strain>
        <strain evidence="8">Sprague-Dawley</strain>
    </source>
</reference>
<keyword evidence="3 5" id="KW-0732">Signal</keyword>
<dbReference type="InterPro" id="IPR013151">
    <property type="entry name" value="Immunoglobulin_dom"/>
</dbReference>
<evidence type="ECO:0000313" key="7">
    <source>
        <dbReference type="EMBL" id="EDL89922.1"/>
    </source>
</evidence>
<feature type="domain" description="Ig-like" evidence="6">
    <location>
        <begin position="37"/>
        <end position="97"/>
    </location>
</feature>
<dbReference type="FunFam" id="2.60.40.10:FF:000815">
    <property type="entry name" value="Mast/stem cell growth factor receptor"/>
    <property type="match status" value="1"/>
</dbReference>
<dbReference type="PANTHER" id="PTHR15360">
    <property type="entry name" value="PLATELET-DERIVED GROWTH FACTOR RECEPTOR LIKE"/>
    <property type="match status" value="1"/>
</dbReference>
<dbReference type="CDD" id="cd00096">
    <property type="entry name" value="Ig"/>
    <property type="match status" value="1"/>
</dbReference>
<feature type="chain" id="PRO_5039921624" description="Platelet-derived growth factor receptor-like protein" evidence="5">
    <location>
        <begin position="26"/>
        <end position="544"/>
    </location>
</feature>
<dbReference type="RGD" id="620568">
    <property type="gene designation" value="Kit"/>
</dbReference>
<dbReference type="FunFam" id="2.60.40.10:FF:000422">
    <property type="entry name" value="Mast/stem cell growth factor receptor"/>
    <property type="match status" value="1"/>
</dbReference>
<feature type="signal peptide" evidence="5">
    <location>
        <begin position="1"/>
        <end position="25"/>
    </location>
</feature>
<dbReference type="InterPro" id="IPR013783">
    <property type="entry name" value="Ig-like_fold"/>
</dbReference>
<dbReference type="AlphaFoldDB" id="A6JD00"/>
<dbReference type="InterPro" id="IPR003598">
    <property type="entry name" value="Ig_sub2"/>
</dbReference>
<dbReference type="FunFam" id="2.60.40.10:FF:000469">
    <property type="entry name" value="Mast/stem cell growth factor receptor"/>
    <property type="match status" value="1"/>
</dbReference>
<dbReference type="EMBL" id="CH473981">
    <property type="protein sequence ID" value="EDL89922.1"/>
    <property type="molecule type" value="Genomic_DNA"/>
</dbReference>
<dbReference type="InterPro" id="IPR036179">
    <property type="entry name" value="Ig-like_dom_sf"/>
</dbReference>
<comment type="subunit">
    <text evidence="1">Forms a complex composed of PDGFRL, TNK2 and GRB2.</text>
</comment>
<dbReference type="Gene3D" id="2.60.40.10">
    <property type="entry name" value="Immunoglobulins"/>
    <property type="match status" value="5"/>
</dbReference>
<dbReference type="CDD" id="cd05860">
    <property type="entry name" value="IgI_4_SCFR"/>
    <property type="match status" value="1"/>
</dbReference>
<dbReference type="FunFam" id="2.60.40.10:FF:000544">
    <property type="entry name" value="Mast/stem cell growth factor receptor"/>
    <property type="match status" value="1"/>
</dbReference>
<dbReference type="Proteomes" id="UP000234681">
    <property type="component" value="Chromosome 14"/>
</dbReference>
<dbReference type="InterPro" id="IPR007110">
    <property type="entry name" value="Ig-like_dom"/>
</dbReference>
<dbReference type="PROSITE" id="PS50835">
    <property type="entry name" value="IG_LIKE"/>
    <property type="match status" value="2"/>
</dbReference>
<dbReference type="Pfam" id="PF00047">
    <property type="entry name" value="ig"/>
    <property type="match status" value="1"/>
</dbReference>
<dbReference type="InterPro" id="IPR042495">
    <property type="entry name" value="PDGFRL"/>
</dbReference>
<proteinExistence type="predicted"/>
<dbReference type="GO" id="GO:0071345">
    <property type="term" value="P:cellular response to cytokine stimulus"/>
    <property type="evidence" value="ECO:0007669"/>
    <property type="project" value="UniProtKB-ARBA"/>
</dbReference>
<dbReference type="InterPro" id="IPR003599">
    <property type="entry name" value="Ig_sub"/>
</dbReference>
<evidence type="ECO:0000256" key="4">
    <source>
        <dbReference type="ARBA" id="ARBA00023319"/>
    </source>
</evidence>
<evidence type="ECO:0000256" key="5">
    <source>
        <dbReference type="SAM" id="SignalP"/>
    </source>
</evidence>
<sequence>MRGARGAWDLLCVLLVLLRGQTGTSQPSASPGEPSPPSIQPAQSELIVEAGDTIRLTCTDPAFVKWTFEILDVRIENKQSEWIREKAEATHTGKYTCVSGSGLRSSIYVFVRDPAVLFLVGLPLFGKEDNDALVRCPLTDPQVSNYSLIECDGKSLPTDLKFVPNPKAGITIKNVKRAYHRLCIRCAAQREGKWMRSDKFTLKVRAAIKAIPVVSVPETSHLLKEGDTFTVICTIKDVSTSVDSMWIKLNPQPQSKAQVKRNSWHQGDFNYERQETLTISSARVNDSGVFMCYANNTFGSANVTTTLKVVEKGFINIFPVKNTTVFVTDGENVDLVVEFEAYPKPEHQQWIYMNRTPTNRGEDYVKSDNQSNIRYVNELRLTRLKGTEGGTYTFLVSNSDVSASVTFDVYVNTKPEILTYDRLMNGRLQCVAAGFPEPTIDWYFCTGAEQRCTVPVPPVDVQIQNASVSPFGKLVVQSSIDSSVFRHNGTVECKASNAVGKSSAFFNFAFKGNSKAAHWLRGHSRLDGDHCDGSCLQIFAETHV</sequence>
<dbReference type="FunFam" id="2.60.40.10:FF:000429">
    <property type="entry name" value="Mast/stem cell growth factor receptor"/>
    <property type="match status" value="1"/>
</dbReference>
<evidence type="ECO:0000313" key="9">
    <source>
        <dbReference type="RGD" id="620568"/>
    </source>
</evidence>
<name>A6JD00_RAT</name>
<feature type="domain" description="Ig-like" evidence="6">
    <location>
        <begin position="212"/>
        <end position="310"/>
    </location>
</feature>
<evidence type="ECO:0000256" key="2">
    <source>
        <dbReference type="ARBA" id="ARBA00019671"/>
    </source>
</evidence>
<evidence type="ECO:0000313" key="8">
    <source>
        <dbReference type="Proteomes" id="UP000234681"/>
    </source>
</evidence>
<dbReference type="AGR" id="RGD:620568"/>
<dbReference type="GO" id="GO:0070661">
    <property type="term" value="P:leukocyte proliferation"/>
    <property type="evidence" value="ECO:0007669"/>
    <property type="project" value="UniProtKB-ARBA"/>
</dbReference>
<dbReference type="SMART" id="SM00409">
    <property type="entry name" value="IG"/>
    <property type="match status" value="4"/>
</dbReference>
<dbReference type="PIRSF" id="PIRSF000615">
    <property type="entry name" value="TyrPK_CSF1-R"/>
    <property type="match status" value="1"/>
</dbReference>